<sequence>MLKASTYPELSPWNFNHRLAWVHIFYAFTFDFLWDLKNFRKGMVDTYSSIWFSLVFIKKCDYGTLYKEDENMLNADTYPELYPWNSNHRLAWVRIFYAYTPDFLWDLRNFRKGMVDTYSSIWFSLAFIKKIDYVTLYNGGKDTGGNNIFSPGQNFVENTLDVQFENVFSEKFEVESHSKKVVGQASLEKIDGCPVNLRSLMVTRLVWKRFRHARRNLLARLVWKKLLAAQSCLKSSMVTRLVWKMLRYTRRRLLVRLVWKEKTNS</sequence>
<evidence type="ECO:0000313" key="1">
    <source>
        <dbReference type="EMBL" id="KAI9160018.1"/>
    </source>
</evidence>
<keyword evidence="2" id="KW-1185">Reference proteome</keyword>
<protein>
    <submittedName>
        <fullName evidence="1">Uncharacterized protein</fullName>
    </submittedName>
</protein>
<organism evidence="1 2">
    <name type="scientific">Acer negundo</name>
    <name type="common">Box elder</name>
    <dbReference type="NCBI Taxonomy" id="4023"/>
    <lineage>
        <taxon>Eukaryota</taxon>
        <taxon>Viridiplantae</taxon>
        <taxon>Streptophyta</taxon>
        <taxon>Embryophyta</taxon>
        <taxon>Tracheophyta</taxon>
        <taxon>Spermatophyta</taxon>
        <taxon>Magnoliopsida</taxon>
        <taxon>eudicotyledons</taxon>
        <taxon>Gunneridae</taxon>
        <taxon>Pentapetalae</taxon>
        <taxon>rosids</taxon>
        <taxon>malvids</taxon>
        <taxon>Sapindales</taxon>
        <taxon>Sapindaceae</taxon>
        <taxon>Hippocastanoideae</taxon>
        <taxon>Acereae</taxon>
        <taxon>Acer</taxon>
    </lineage>
</organism>
<reference evidence="1" key="1">
    <citation type="journal article" date="2022" name="Plant J.">
        <title>Strategies of tolerance reflected in two North American maple genomes.</title>
        <authorList>
            <person name="McEvoy S.L."/>
            <person name="Sezen U.U."/>
            <person name="Trouern-Trend A."/>
            <person name="McMahon S.M."/>
            <person name="Schaberg P.G."/>
            <person name="Yang J."/>
            <person name="Wegrzyn J.L."/>
            <person name="Swenson N.G."/>
        </authorList>
    </citation>
    <scope>NUCLEOTIDE SEQUENCE</scope>
    <source>
        <strain evidence="1">91603</strain>
    </source>
</reference>
<accession>A0AAD5NII8</accession>
<comment type="caution">
    <text evidence="1">The sequence shown here is derived from an EMBL/GenBank/DDBJ whole genome shotgun (WGS) entry which is preliminary data.</text>
</comment>
<dbReference type="EMBL" id="JAJSOW010000106">
    <property type="protein sequence ID" value="KAI9160018.1"/>
    <property type="molecule type" value="Genomic_DNA"/>
</dbReference>
<gene>
    <name evidence="1" type="ORF">LWI28_004302</name>
</gene>
<dbReference type="AlphaFoldDB" id="A0AAD5NII8"/>
<name>A0AAD5NII8_ACENE</name>
<evidence type="ECO:0000313" key="2">
    <source>
        <dbReference type="Proteomes" id="UP001064489"/>
    </source>
</evidence>
<proteinExistence type="predicted"/>
<reference evidence="1" key="2">
    <citation type="submission" date="2023-02" db="EMBL/GenBank/DDBJ databases">
        <authorList>
            <person name="Swenson N.G."/>
            <person name="Wegrzyn J.L."/>
            <person name="Mcevoy S.L."/>
        </authorList>
    </citation>
    <scope>NUCLEOTIDE SEQUENCE</scope>
    <source>
        <strain evidence="1">91603</strain>
        <tissue evidence="1">Leaf</tissue>
    </source>
</reference>
<dbReference type="Proteomes" id="UP001064489">
    <property type="component" value="Chromosome 2"/>
</dbReference>